<dbReference type="Pfam" id="PF01593">
    <property type="entry name" value="Amino_oxidase"/>
    <property type="match status" value="1"/>
</dbReference>
<dbReference type="AlphaFoldDB" id="A0A3R6YZH4"/>
<keyword evidence="10" id="KW-1185">Reference proteome</keyword>
<dbReference type="InterPro" id="IPR052206">
    <property type="entry name" value="Retinol_saturase"/>
</dbReference>
<evidence type="ECO:0000313" key="9">
    <source>
        <dbReference type="EMBL" id="RHY25587.1"/>
    </source>
</evidence>
<keyword evidence="5" id="KW-0521">NADP</keyword>
<evidence type="ECO:0000256" key="3">
    <source>
        <dbReference type="ARBA" id="ARBA00022729"/>
    </source>
</evidence>
<dbReference type="VEuPathDB" id="FungiDB:H310_06296"/>
<comment type="similarity">
    <text evidence="1">Belongs to the carotenoid/retinoid oxidoreductase family. CrtISO subfamily.</text>
</comment>
<keyword evidence="6" id="KW-0520">NAD</keyword>
<evidence type="ECO:0000313" key="10">
    <source>
        <dbReference type="Proteomes" id="UP000285060"/>
    </source>
</evidence>
<keyword evidence="2" id="KW-0285">Flavoprotein</keyword>
<evidence type="ECO:0000256" key="5">
    <source>
        <dbReference type="ARBA" id="ARBA00022857"/>
    </source>
</evidence>
<comment type="caution">
    <text evidence="9">The sequence shown here is derived from an EMBL/GenBank/DDBJ whole genome shotgun (WGS) entry which is preliminary data.</text>
</comment>
<keyword evidence="7" id="KW-0472">Membrane</keyword>
<dbReference type="SUPFAM" id="SSF51905">
    <property type="entry name" value="FAD/NAD(P)-binding domain"/>
    <property type="match status" value="1"/>
</dbReference>
<feature type="domain" description="Amine oxidase" evidence="8">
    <location>
        <begin position="72"/>
        <end position="354"/>
    </location>
</feature>
<dbReference type="InterPro" id="IPR036188">
    <property type="entry name" value="FAD/NAD-bd_sf"/>
</dbReference>
<evidence type="ECO:0000256" key="4">
    <source>
        <dbReference type="ARBA" id="ARBA00022827"/>
    </source>
</evidence>
<accession>A0A3R6YZH4</accession>
<reference evidence="9 10" key="1">
    <citation type="submission" date="2018-08" db="EMBL/GenBank/DDBJ databases">
        <title>Aphanomyces genome sequencing and annotation.</title>
        <authorList>
            <person name="Minardi D."/>
            <person name="Oidtmann B."/>
            <person name="Van Der Giezen M."/>
            <person name="Studholme D.J."/>
        </authorList>
    </citation>
    <scope>NUCLEOTIDE SEQUENCE [LARGE SCALE GENOMIC DNA]</scope>
    <source>
        <strain evidence="9 10">NJM0002</strain>
    </source>
</reference>
<evidence type="ECO:0000256" key="7">
    <source>
        <dbReference type="SAM" id="Phobius"/>
    </source>
</evidence>
<dbReference type="Gene3D" id="3.50.50.60">
    <property type="entry name" value="FAD/NAD(P)-binding domain"/>
    <property type="match status" value="2"/>
</dbReference>
<evidence type="ECO:0000259" key="8">
    <source>
        <dbReference type="Pfam" id="PF01593"/>
    </source>
</evidence>
<evidence type="ECO:0000256" key="1">
    <source>
        <dbReference type="ARBA" id="ARBA00005855"/>
    </source>
</evidence>
<feature type="transmembrane region" description="Helical" evidence="7">
    <location>
        <begin position="9"/>
        <end position="27"/>
    </location>
</feature>
<evidence type="ECO:0000256" key="6">
    <source>
        <dbReference type="ARBA" id="ARBA00023027"/>
    </source>
</evidence>
<feature type="transmembrane region" description="Helical" evidence="7">
    <location>
        <begin position="585"/>
        <end position="609"/>
    </location>
</feature>
<name>A0A3R6YZH4_9STRA</name>
<protein>
    <recommendedName>
        <fullName evidence="8">Amine oxidase domain-containing protein</fullName>
    </recommendedName>
</protein>
<keyword evidence="7" id="KW-1133">Transmembrane helix</keyword>
<dbReference type="GO" id="GO:0016491">
    <property type="term" value="F:oxidoreductase activity"/>
    <property type="evidence" value="ECO:0007669"/>
    <property type="project" value="InterPro"/>
</dbReference>
<organism evidence="9 10">
    <name type="scientific">Aphanomyces invadans</name>
    <dbReference type="NCBI Taxonomy" id="157072"/>
    <lineage>
        <taxon>Eukaryota</taxon>
        <taxon>Sar</taxon>
        <taxon>Stramenopiles</taxon>
        <taxon>Oomycota</taxon>
        <taxon>Saprolegniomycetes</taxon>
        <taxon>Saprolegniales</taxon>
        <taxon>Verrucalvaceae</taxon>
        <taxon>Aphanomyces</taxon>
    </lineage>
</organism>
<keyword evidence="4" id="KW-0274">FAD</keyword>
<dbReference type="InterPro" id="IPR002937">
    <property type="entry name" value="Amino_oxidase"/>
</dbReference>
<keyword evidence="3" id="KW-0732">Signal</keyword>
<proteinExistence type="inferred from homology"/>
<dbReference type="EMBL" id="QUSY01001249">
    <property type="protein sequence ID" value="RHY25587.1"/>
    <property type="molecule type" value="Genomic_DNA"/>
</dbReference>
<dbReference type="PANTHER" id="PTHR46091:SF3">
    <property type="entry name" value="AMINE OXIDASE DOMAIN-CONTAINING PROTEIN"/>
    <property type="match status" value="1"/>
</dbReference>
<dbReference type="Proteomes" id="UP000285060">
    <property type="component" value="Unassembled WGS sequence"/>
</dbReference>
<dbReference type="VEuPathDB" id="FungiDB:H310_06297"/>
<gene>
    <name evidence="9" type="ORF">DYB32_008214</name>
</gene>
<dbReference type="PANTHER" id="PTHR46091">
    <property type="entry name" value="BLR7054 PROTEIN"/>
    <property type="match status" value="1"/>
</dbReference>
<keyword evidence="7" id="KW-0812">Transmembrane</keyword>
<evidence type="ECO:0000256" key="2">
    <source>
        <dbReference type="ARBA" id="ARBA00022630"/>
    </source>
</evidence>
<sequence length="739" mass="81280">MKVITDCPALYAAVAVGIMSLVGVYYLRRGRTRRRAPIAVDVTLTDDELVKQGFASKKVPDDLDVIVIGSGMGGLTVAAALAKEGKRVLVLEQHDVAGGNTHTFEEGGYEFDTGFHYIGGFLDDKSYPNRKLFDYISNHSVEFQRSGDTVDVAVVQGPDGTRDAIHFTADHEAFKTYLKKRFPLDHASIDAYFNAVRAANRGWEVFFGLQMCPTWLRGVYRWWNASKLEYFHKTVLEVVSSLTTNAELLGILNYSWGDFGDPPSRASFALNAAILNHYRGGAYYAVGGPSVIPKKVVRVIESHGGKVLVRAPVSEILIDASNNAFGVRVKGKDILARTIISTVGAPQTYAKLIPETHRHHVDHLLRELANPAMQSCCSLMSLFVGFRGDAKELDLPTHNVWKFPSWSHDANVEANQDPTFAERFPGKQVGLVVAPSFFHHVEKFKDGRVKHRGDEYEALKDAWKERLVAEFLKEFPKVSRESIEVAEVGTAITNDFYLGTTRGAVYGLSHTPARFTSDAINPRTPISNLYLSGQDVMSCGIVGAAYGGLLTAAIVEPSLLPKLGKLLSKSSKSRPCAITRELANVMLPLAEIVVSACLVVSICVFGLLIDMEAHRRMAQAKAPHVATSNASSHWPTSWIQHELIRPCAPGETSYLDTVKTNALTSPGNMYFRSICETGSDAPSLTLKAKSISCRMWQHLEAYLERQAASAQNQKAPRELTTCRVQGAQADDLRLPMSLH</sequence>